<evidence type="ECO:0008006" key="5">
    <source>
        <dbReference type="Google" id="ProtNLM"/>
    </source>
</evidence>
<keyword evidence="1" id="KW-0813">Transport</keyword>
<dbReference type="AlphaFoldDB" id="A0AAE1UQM3"/>
<dbReference type="SUPFAM" id="SSF51206">
    <property type="entry name" value="cAMP-binding domain-like"/>
    <property type="match status" value="1"/>
</dbReference>
<dbReference type="PANTHER" id="PTHR45651">
    <property type="entry name" value="CYCLIC NUCLEOTIDE-GATED ION CHANNEL 15-RELATED-RELATED"/>
    <property type="match status" value="1"/>
</dbReference>
<gene>
    <name evidence="3" type="ORF">RND71_040844</name>
</gene>
<keyword evidence="2" id="KW-0407">Ion channel</keyword>
<comment type="caution">
    <text evidence="3">The sequence shown here is derived from an EMBL/GenBank/DDBJ whole genome shotgun (WGS) entry which is preliminary data.</text>
</comment>
<proteinExistence type="predicted"/>
<evidence type="ECO:0000256" key="2">
    <source>
        <dbReference type="ARBA" id="ARBA00023303"/>
    </source>
</evidence>
<dbReference type="InterPro" id="IPR014710">
    <property type="entry name" value="RmlC-like_jellyroll"/>
</dbReference>
<evidence type="ECO:0000313" key="4">
    <source>
        <dbReference type="Proteomes" id="UP001291623"/>
    </source>
</evidence>
<accession>A0AAE1UQM3</accession>
<evidence type="ECO:0000256" key="1">
    <source>
        <dbReference type="ARBA" id="ARBA00023286"/>
    </source>
</evidence>
<dbReference type="Gene3D" id="2.60.120.10">
    <property type="entry name" value="Jelly Rolls"/>
    <property type="match status" value="1"/>
</dbReference>
<sequence>MNASTAIERALEKDCRAPGGGKAPGTLLTITTNGGITGFFNSASLKAGDFCGEVLLTWALDLHTSPSLPASTRTVHAVTDAEAFALTADDLKFVATQFRRLHSKQLRHTFKYVTQFQTQVLLPSVLEKALNHFNVPWLFQVLFTALEDMGSLLYTSSMTQTLQARA</sequence>
<reference evidence="3" key="1">
    <citation type="submission" date="2023-12" db="EMBL/GenBank/DDBJ databases">
        <title>Genome assembly of Anisodus tanguticus.</title>
        <authorList>
            <person name="Wang Y.-J."/>
        </authorList>
    </citation>
    <scope>NUCLEOTIDE SEQUENCE</scope>
    <source>
        <strain evidence="3">KB-2021</strain>
        <tissue evidence="3">Leaf</tissue>
    </source>
</reference>
<protein>
    <recommendedName>
        <fullName evidence="5">Cyclic nucleotide-binding domain-containing protein</fullName>
    </recommendedName>
</protein>
<keyword evidence="1" id="KW-0406">Ion transport</keyword>
<evidence type="ECO:0000313" key="3">
    <source>
        <dbReference type="EMBL" id="KAK4339382.1"/>
    </source>
</evidence>
<keyword evidence="1" id="KW-1071">Ligand-gated ion channel</keyword>
<dbReference type="EMBL" id="JAVYJV010000023">
    <property type="protein sequence ID" value="KAK4339382.1"/>
    <property type="molecule type" value="Genomic_DNA"/>
</dbReference>
<dbReference type="GO" id="GO:0016020">
    <property type="term" value="C:membrane"/>
    <property type="evidence" value="ECO:0007669"/>
    <property type="project" value="UniProtKB-SubCell"/>
</dbReference>
<dbReference type="GO" id="GO:0034220">
    <property type="term" value="P:monoatomic ion transmembrane transport"/>
    <property type="evidence" value="ECO:0007669"/>
    <property type="project" value="UniProtKB-KW"/>
</dbReference>
<organism evidence="3 4">
    <name type="scientific">Anisodus tanguticus</name>
    <dbReference type="NCBI Taxonomy" id="243964"/>
    <lineage>
        <taxon>Eukaryota</taxon>
        <taxon>Viridiplantae</taxon>
        <taxon>Streptophyta</taxon>
        <taxon>Embryophyta</taxon>
        <taxon>Tracheophyta</taxon>
        <taxon>Spermatophyta</taxon>
        <taxon>Magnoliopsida</taxon>
        <taxon>eudicotyledons</taxon>
        <taxon>Gunneridae</taxon>
        <taxon>Pentapetalae</taxon>
        <taxon>asterids</taxon>
        <taxon>lamiids</taxon>
        <taxon>Solanales</taxon>
        <taxon>Solanaceae</taxon>
        <taxon>Solanoideae</taxon>
        <taxon>Hyoscyameae</taxon>
        <taxon>Anisodus</taxon>
    </lineage>
</organism>
<dbReference type="PANTHER" id="PTHR45651:SF76">
    <property type="entry name" value="CYCLIC NUCLEOTIDE-GATED ION CHANNEL 1-LIKE"/>
    <property type="match status" value="1"/>
</dbReference>
<dbReference type="Proteomes" id="UP001291623">
    <property type="component" value="Unassembled WGS sequence"/>
</dbReference>
<keyword evidence="4" id="KW-1185">Reference proteome</keyword>
<dbReference type="InterPro" id="IPR018490">
    <property type="entry name" value="cNMP-bd_dom_sf"/>
</dbReference>
<name>A0AAE1UQM3_9SOLA</name>